<protein>
    <recommendedName>
        <fullName evidence="14">GST C-terminal domain-containing protein</fullName>
    </recommendedName>
</protein>
<evidence type="ECO:0000256" key="9">
    <source>
        <dbReference type="SAM" id="Phobius"/>
    </source>
</evidence>
<evidence type="ECO:0000256" key="3">
    <source>
        <dbReference type="ARBA" id="ARBA00022448"/>
    </source>
</evidence>
<evidence type="ECO:0008006" key="14">
    <source>
        <dbReference type="Google" id="ProtNLM"/>
    </source>
</evidence>
<keyword evidence="6" id="KW-0496">Mitochondrion</keyword>
<evidence type="ECO:0000256" key="6">
    <source>
        <dbReference type="ARBA" id="ARBA00023128"/>
    </source>
</evidence>
<name>A0A811K204_9BILA</name>
<keyword evidence="4" id="KW-1000">Mitochondrion outer membrane</keyword>
<evidence type="ECO:0000259" key="10">
    <source>
        <dbReference type="Pfam" id="PF10568"/>
    </source>
</evidence>
<dbReference type="EMBL" id="CAJFDH010000002">
    <property type="protein sequence ID" value="CAD5209360.1"/>
    <property type="molecule type" value="Genomic_DNA"/>
</dbReference>
<dbReference type="AlphaFoldDB" id="A0A811K204"/>
<feature type="domain" description="Mitochondrial outer membrane transport complex Sam37/metaxin N-terminal" evidence="10">
    <location>
        <begin position="19"/>
        <end position="141"/>
    </location>
</feature>
<dbReference type="InterPro" id="IPR019564">
    <property type="entry name" value="Sam37/metaxin_N"/>
</dbReference>
<feature type="transmembrane region" description="Helical" evidence="9">
    <location>
        <begin position="282"/>
        <end position="303"/>
    </location>
</feature>
<dbReference type="EMBL" id="CAJFCW020000002">
    <property type="protein sequence ID" value="CAG9089115.1"/>
    <property type="molecule type" value="Genomic_DNA"/>
</dbReference>
<evidence type="ECO:0000256" key="7">
    <source>
        <dbReference type="ARBA" id="ARBA00023136"/>
    </source>
</evidence>
<accession>A0A811K204</accession>
<keyword evidence="7 9" id="KW-0472">Membrane</keyword>
<comment type="similarity">
    <text evidence="2">Belongs to the metaxin family.</text>
</comment>
<comment type="caution">
    <text evidence="12">The sequence shown here is derived from an EMBL/GenBank/DDBJ whole genome shotgun (WGS) entry which is preliminary data.</text>
</comment>
<dbReference type="Proteomes" id="UP000614601">
    <property type="component" value="Unassembled WGS sequence"/>
</dbReference>
<dbReference type="Pfam" id="PF10568">
    <property type="entry name" value="Tom37"/>
    <property type="match status" value="1"/>
</dbReference>
<dbReference type="GO" id="GO:0015031">
    <property type="term" value="P:protein transport"/>
    <property type="evidence" value="ECO:0007669"/>
    <property type="project" value="UniProtKB-KW"/>
</dbReference>
<dbReference type="PANTHER" id="PTHR12289">
    <property type="entry name" value="METAXIN RELATED"/>
    <property type="match status" value="1"/>
</dbReference>
<keyword evidence="13" id="KW-1185">Reference proteome</keyword>
<evidence type="ECO:0000256" key="1">
    <source>
        <dbReference type="ARBA" id="ARBA00004294"/>
    </source>
</evidence>
<dbReference type="InterPro" id="IPR036282">
    <property type="entry name" value="Glutathione-S-Trfase_C_sf"/>
</dbReference>
<evidence type="ECO:0000313" key="12">
    <source>
        <dbReference type="EMBL" id="CAD5209360.1"/>
    </source>
</evidence>
<evidence type="ECO:0000313" key="13">
    <source>
        <dbReference type="Proteomes" id="UP000614601"/>
    </source>
</evidence>
<evidence type="ECO:0000256" key="2">
    <source>
        <dbReference type="ARBA" id="ARBA00009170"/>
    </source>
</evidence>
<keyword evidence="3" id="KW-0813">Transport</keyword>
<keyword evidence="9" id="KW-1133">Transmembrane helix</keyword>
<organism evidence="12 13">
    <name type="scientific">Bursaphelenchus okinawaensis</name>
    <dbReference type="NCBI Taxonomy" id="465554"/>
    <lineage>
        <taxon>Eukaryota</taxon>
        <taxon>Metazoa</taxon>
        <taxon>Ecdysozoa</taxon>
        <taxon>Nematoda</taxon>
        <taxon>Chromadorea</taxon>
        <taxon>Rhabditida</taxon>
        <taxon>Tylenchina</taxon>
        <taxon>Tylenchomorpha</taxon>
        <taxon>Aphelenchoidea</taxon>
        <taxon>Aphelenchoididae</taxon>
        <taxon>Bursaphelenchus</taxon>
    </lineage>
</organism>
<sequence length="313" mass="35722">MSLYVSPSFYGLASVDSQSLQFLAAAQFCLYKVTVVHCRRKSDSPTGIIPSYVGENVQITDFLEFVDHLRRQHSEIQLDSDLSDKDKILVEGFDALLKTRLVPALEQLFWLDEFNYAAMASRMVSKTTAWPHYFFYLSKKRSEARKIVDRTGKMPEDLELDAIKTLNLLASKLGASKYFNGMKPSSLDALIYGYLAPLYRLPMANDRLKLQLKALPNLAVFLETIGSIYSPVTDEDISDVKEFKKLMQEVDKAKKQVEKQKMEKRMKEREQQKQESTNNTNVIMFCIFSLTATILFGIHSGIIQLPTVEEDVD</sequence>
<keyword evidence="8" id="KW-0175">Coiled coil</keyword>
<evidence type="ECO:0000256" key="4">
    <source>
        <dbReference type="ARBA" id="ARBA00022787"/>
    </source>
</evidence>
<dbReference type="InterPro" id="IPR033468">
    <property type="entry name" value="Metaxin_GST"/>
</dbReference>
<evidence type="ECO:0000256" key="5">
    <source>
        <dbReference type="ARBA" id="ARBA00022927"/>
    </source>
</evidence>
<dbReference type="InterPro" id="IPR050931">
    <property type="entry name" value="Mito_Protein_Transport_Metaxin"/>
</dbReference>
<dbReference type="PANTHER" id="PTHR12289:SF41">
    <property type="entry name" value="FAILED AXON CONNECTIONS-RELATED"/>
    <property type="match status" value="1"/>
</dbReference>
<dbReference type="Proteomes" id="UP000783686">
    <property type="component" value="Unassembled WGS sequence"/>
</dbReference>
<gene>
    <name evidence="12" type="ORF">BOKJ2_LOCUS2641</name>
</gene>
<proteinExistence type="inferred from homology"/>
<reference evidence="12" key="1">
    <citation type="submission" date="2020-09" db="EMBL/GenBank/DDBJ databases">
        <authorList>
            <person name="Kikuchi T."/>
        </authorList>
    </citation>
    <scope>NUCLEOTIDE SEQUENCE</scope>
    <source>
        <strain evidence="12">SH1</strain>
    </source>
</reference>
<feature type="coiled-coil region" evidence="8">
    <location>
        <begin position="240"/>
        <end position="279"/>
    </location>
</feature>
<feature type="domain" description="Metaxin glutathione S-transferase" evidence="11">
    <location>
        <begin position="162"/>
        <end position="225"/>
    </location>
</feature>
<dbReference type="Pfam" id="PF17171">
    <property type="entry name" value="GST_C_6"/>
    <property type="match status" value="1"/>
</dbReference>
<dbReference type="SUPFAM" id="SSF47616">
    <property type="entry name" value="GST C-terminal domain-like"/>
    <property type="match status" value="1"/>
</dbReference>
<keyword evidence="9" id="KW-0812">Transmembrane</keyword>
<dbReference type="GO" id="GO:0007005">
    <property type="term" value="P:mitochondrion organization"/>
    <property type="evidence" value="ECO:0007669"/>
    <property type="project" value="TreeGrafter"/>
</dbReference>
<evidence type="ECO:0000256" key="8">
    <source>
        <dbReference type="SAM" id="Coils"/>
    </source>
</evidence>
<keyword evidence="5" id="KW-0653">Protein transport</keyword>
<dbReference type="OrthoDB" id="5835136at2759"/>
<comment type="subcellular location">
    <subcellularLocation>
        <location evidence="1">Mitochondrion outer membrane</location>
    </subcellularLocation>
</comment>
<evidence type="ECO:0000259" key="11">
    <source>
        <dbReference type="Pfam" id="PF17171"/>
    </source>
</evidence>
<dbReference type="GO" id="GO:0001401">
    <property type="term" value="C:SAM complex"/>
    <property type="evidence" value="ECO:0007669"/>
    <property type="project" value="InterPro"/>
</dbReference>